<dbReference type="NCBIfam" id="NF002542">
    <property type="entry name" value="PRK02101.1-3"/>
    <property type="match status" value="1"/>
</dbReference>
<keyword evidence="3" id="KW-1185">Reference proteome</keyword>
<gene>
    <name evidence="2" type="primary">yaaA</name>
    <name evidence="2" type="ORF">JYU06_04955</name>
</gene>
<sequence length="260" mass="29817">MLMLIAPSKTQECNCSCGVETTQPLLLQESQLLIEELKQYSVADLAKLMKMSERLALQTFQRMSDFELPFNTQNACPAITVFQGDVYSKIRLDDYRTEENEYLQKHLRILSGLYGILRPFDLMQVYRLEMGCKLATHLGKNLYEFWGERITAEVKRILAGHTEAILVNLASTEYSRVLNMKSLPGSVLQVDFKERKGDAYRTVAIHAKRARGMMVDFAVKNRVKKSIELKAFQQDGYSFHPDLSSNEHYCFTRASFPTSC</sequence>
<comment type="similarity">
    <text evidence="1">Belongs to the UPF0246 family.</text>
</comment>
<dbReference type="InterPro" id="IPR005583">
    <property type="entry name" value="YaaA"/>
</dbReference>
<dbReference type="EMBL" id="JAFITO010000065">
    <property type="protein sequence ID" value="MBN4068849.1"/>
    <property type="molecule type" value="Genomic_DNA"/>
</dbReference>
<dbReference type="Proteomes" id="UP000717534">
    <property type="component" value="Unassembled WGS sequence"/>
</dbReference>
<proteinExistence type="inferred from homology"/>
<accession>A0ABS3AUS9</accession>
<dbReference type="Pfam" id="PF03883">
    <property type="entry name" value="H2O2_YaaD"/>
    <property type="match status" value="1"/>
</dbReference>
<comment type="caution">
    <text evidence="2">The sequence shown here is derived from an EMBL/GenBank/DDBJ whole genome shotgun (WGS) entry which is preliminary data.</text>
</comment>
<dbReference type="HAMAP" id="MF_00652">
    <property type="entry name" value="UPF0246"/>
    <property type="match status" value="1"/>
</dbReference>
<protein>
    <recommendedName>
        <fullName evidence="1">UPF0246 protein JYU06_04955</fullName>
    </recommendedName>
</protein>
<reference evidence="2 3" key="1">
    <citation type="submission" date="2021-02" db="EMBL/GenBank/DDBJ databases">
        <title>Activity-based single-cell genomes from oceanic crustal fluid captures similar information to metagenomic and metatranscriptomic surveys with orders of magnitude less sampling.</title>
        <authorList>
            <person name="D'Angelo T.S."/>
            <person name="Orcutt B.N."/>
        </authorList>
    </citation>
    <scope>NUCLEOTIDE SEQUENCE [LARGE SCALE GENOMIC DNA]</scope>
    <source>
        <strain evidence="2">AH-315-G02</strain>
    </source>
</reference>
<dbReference type="PANTHER" id="PTHR30283:SF4">
    <property type="entry name" value="PEROXIDE STRESS RESISTANCE PROTEIN YAAA"/>
    <property type="match status" value="1"/>
</dbReference>
<evidence type="ECO:0000313" key="3">
    <source>
        <dbReference type="Proteomes" id="UP000717534"/>
    </source>
</evidence>
<evidence type="ECO:0000256" key="1">
    <source>
        <dbReference type="HAMAP-Rule" id="MF_00652"/>
    </source>
</evidence>
<evidence type="ECO:0000313" key="2">
    <source>
        <dbReference type="EMBL" id="MBN4068849.1"/>
    </source>
</evidence>
<organism evidence="2 3">
    <name type="scientific">Desulfotalea psychrophila</name>
    <dbReference type="NCBI Taxonomy" id="84980"/>
    <lineage>
        <taxon>Bacteria</taxon>
        <taxon>Pseudomonadati</taxon>
        <taxon>Thermodesulfobacteriota</taxon>
        <taxon>Desulfobulbia</taxon>
        <taxon>Desulfobulbales</taxon>
        <taxon>Desulfocapsaceae</taxon>
        <taxon>Desulfotalea</taxon>
    </lineage>
</organism>
<name>A0ABS3AUS9_9BACT</name>
<dbReference type="PANTHER" id="PTHR30283">
    <property type="entry name" value="PEROXIDE STRESS RESPONSE PROTEIN YAAA"/>
    <property type="match status" value="1"/>
</dbReference>